<gene>
    <name evidence="1" type="ORF">CCH79_00019007</name>
</gene>
<dbReference type="STRING" id="33528.ENSGAFP00000014367"/>
<evidence type="ECO:0000313" key="1">
    <source>
        <dbReference type="EMBL" id="PWA28322.1"/>
    </source>
</evidence>
<accession>A0A315VZC2</accession>
<dbReference type="Proteomes" id="UP000250572">
    <property type="component" value="Unassembled WGS sequence"/>
</dbReference>
<comment type="caution">
    <text evidence="1">The sequence shown here is derived from an EMBL/GenBank/DDBJ whole genome shotgun (WGS) entry which is preliminary data.</text>
</comment>
<reference evidence="1 2" key="1">
    <citation type="journal article" date="2018" name="G3 (Bethesda)">
        <title>A High-Quality Reference Genome for the Invasive Mosquitofish Gambusia affinis Using a Chicago Library.</title>
        <authorList>
            <person name="Hoffberg S.L."/>
            <person name="Troendle N.J."/>
            <person name="Glenn T.C."/>
            <person name="Mahmud O."/>
            <person name="Louha S."/>
            <person name="Chalopin D."/>
            <person name="Bennetzen J.L."/>
            <person name="Mauricio R."/>
        </authorList>
    </citation>
    <scope>NUCLEOTIDE SEQUENCE [LARGE SCALE GENOMIC DNA]</scope>
    <source>
        <strain evidence="1">NE01/NJP1002.9</strain>
        <tissue evidence="1">Muscle</tissue>
    </source>
</reference>
<protein>
    <submittedName>
        <fullName evidence="1">Uncharacterized protein</fullName>
    </submittedName>
</protein>
<dbReference type="AlphaFoldDB" id="A0A315VZC2"/>
<proteinExistence type="predicted"/>
<organism evidence="1 2">
    <name type="scientific">Gambusia affinis</name>
    <name type="common">Western mosquitofish</name>
    <name type="synonym">Heterandria affinis</name>
    <dbReference type="NCBI Taxonomy" id="33528"/>
    <lineage>
        <taxon>Eukaryota</taxon>
        <taxon>Metazoa</taxon>
        <taxon>Chordata</taxon>
        <taxon>Craniata</taxon>
        <taxon>Vertebrata</taxon>
        <taxon>Euteleostomi</taxon>
        <taxon>Actinopterygii</taxon>
        <taxon>Neopterygii</taxon>
        <taxon>Teleostei</taxon>
        <taxon>Neoteleostei</taxon>
        <taxon>Acanthomorphata</taxon>
        <taxon>Ovalentaria</taxon>
        <taxon>Atherinomorphae</taxon>
        <taxon>Cyprinodontiformes</taxon>
        <taxon>Poeciliidae</taxon>
        <taxon>Poeciliinae</taxon>
        <taxon>Gambusia</taxon>
    </lineage>
</organism>
<name>A0A315VZC2_GAMAF</name>
<evidence type="ECO:0000313" key="2">
    <source>
        <dbReference type="Proteomes" id="UP000250572"/>
    </source>
</evidence>
<dbReference type="EMBL" id="NHOQ01000862">
    <property type="protein sequence ID" value="PWA28322.1"/>
    <property type="molecule type" value="Genomic_DNA"/>
</dbReference>
<sequence length="120" mass="13457">MIQCYKEWIRTSYLMGRTSDVFPPTWRRFFCSLLNAGGRSSISILSELKDELSKFYLRDALRFGALGGELWAVRAVDSRPAEPGGRTGHAAACTDRRSLLCFFRSLRLIPGFTSIQTAAS</sequence>
<keyword evidence="2" id="KW-1185">Reference proteome</keyword>